<dbReference type="GO" id="GO:0008395">
    <property type="term" value="F:steroid hydroxylase activity"/>
    <property type="evidence" value="ECO:0007669"/>
    <property type="project" value="TreeGrafter"/>
</dbReference>
<evidence type="ECO:0000256" key="4">
    <source>
        <dbReference type="ARBA" id="ARBA00023033"/>
    </source>
</evidence>
<dbReference type="PANTHER" id="PTHR24300">
    <property type="entry name" value="CYTOCHROME P450 508A4-RELATED"/>
    <property type="match status" value="1"/>
</dbReference>
<organism evidence="8 9">
    <name type="scientific">Caerostris extrusa</name>
    <name type="common">Bark spider</name>
    <name type="synonym">Caerostris bankana</name>
    <dbReference type="NCBI Taxonomy" id="172846"/>
    <lineage>
        <taxon>Eukaryota</taxon>
        <taxon>Metazoa</taxon>
        <taxon>Ecdysozoa</taxon>
        <taxon>Arthropoda</taxon>
        <taxon>Chelicerata</taxon>
        <taxon>Arachnida</taxon>
        <taxon>Araneae</taxon>
        <taxon>Araneomorphae</taxon>
        <taxon>Entelegynae</taxon>
        <taxon>Araneoidea</taxon>
        <taxon>Araneidae</taxon>
        <taxon>Caerostris</taxon>
    </lineage>
</organism>
<dbReference type="GO" id="GO:0005506">
    <property type="term" value="F:iron ion binding"/>
    <property type="evidence" value="ECO:0007669"/>
    <property type="project" value="InterPro"/>
</dbReference>
<dbReference type="GO" id="GO:0006805">
    <property type="term" value="P:xenobiotic metabolic process"/>
    <property type="evidence" value="ECO:0007669"/>
    <property type="project" value="TreeGrafter"/>
</dbReference>
<proteinExistence type="inferred from homology"/>
<keyword evidence="4 6" id="KW-0503">Monooxygenase</keyword>
<dbReference type="InterPro" id="IPR002401">
    <property type="entry name" value="Cyt_P450_E_grp-I"/>
</dbReference>
<dbReference type="EMBL" id="BPLR01021098">
    <property type="protein sequence ID" value="GIX85857.1"/>
    <property type="molecule type" value="Genomic_DNA"/>
</dbReference>
<keyword evidence="7" id="KW-1133">Transmembrane helix</keyword>
<evidence type="ECO:0000256" key="6">
    <source>
        <dbReference type="RuleBase" id="RU000461"/>
    </source>
</evidence>
<feature type="binding site" description="axial binding residue" evidence="5">
    <location>
        <position position="421"/>
    </location>
    <ligand>
        <name>heme</name>
        <dbReference type="ChEBI" id="CHEBI:30413"/>
    </ligand>
    <ligandPart>
        <name>Fe</name>
        <dbReference type="ChEBI" id="CHEBI:18248"/>
    </ligandPart>
</feature>
<keyword evidence="7" id="KW-0472">Membrane</keyword>
<accession>A0AAV4NRV1</accession>
<dbReference type="GO" id="GO:0006082">
    <property type="term" value="P:organic acid metabolic process"/>
    <property type="evidence" value="ECO:0007669"/>
    <property type="project" value="TreeGrafter"/>
</dbReference>
<dbReference type="Pfam" id="PF00067">
    <property type="entry name" value="p450"/>
    <property type="match status" value="1"/>
</dbReference>
<dbReference type="GO" id="GO:0005737">
    <property type="term" value="C:cytoplasm"/>
    <property type="evidence" value="ECO:0007669"/>
    <property type="project" value="TreeGrafter"/>
</dbReference>
<feature type="transmembrane region" description="Helical" evidence="7">
    <location>
        <begin position="12"/>
        <end position="34"/>
    </location>
</feature>
<keyword evidence="2 5" id="KW-0479">Metal-binding</keyword>
<dbReference type="PRINTS" id="PR00463">
    <property type="entry name" value="EP450I"/>
</dbReference>
<dbReference type="InterPro" id="IPR036396">
    <property type="entry name" value="Cyt_P450_sf"/>
</dbReference>
<reference evidence="8 9" key="1">
    <citation type="submission" date="2021-06" db="EMBL/GenBank/DDBJ databases">
        <title>Caerostris extrusa draft genome.</title>
        <authorList>
            <person name="Kono N."/>
            <person name="Arakawa K."/>
        </authorList>
    </citation>
    <scope>NUCLEOTIDE SEQUENCE [LARGE SCALE GENOMIC DNA]</scope>
</reference>
<comment type="caution">
    <text evidence="8">The sequence shown here is derived from an EMBL/GenBank/DDBJ whole genome shotgun (WGS) entry which is preliminary data.</text>
</comment>
<keyword evidence="7" id="KW-0812">Transmembrane</keyword>
<gene>
    <name evidence="8" type="primary">Cyp18a1</name>
    <name evidence="8" type="ORF">CEXT_614951</name>
</gene>
<dbReference type="InterPro" id="IPR050182">
    <property type="entry name" value="Cytochrome_P450_fam2"/>
</dbReference>
<evidence type="ECO:0000256" key="2">
    <source>
        <dbReference type="ARBA" id="ARBA00022723"/>
    </source>
</evidence>
<dbReference type="SUPFAM" id="SSF48264">
    <property type="entry name" value="Cytochrome P450"/>
    <property type="match status" value="1"/>
</dbReference>
<evidence type="ECO:0000256" key="3">
    <source>
        <dbReference type="ARBA" id="ARBA00023004"/>
    </source>
</evidence>
<dbReference type="PANTHER" id="PTHR24300:SF375">
    <property type="entry name" value="CYTOCHROME P450 FAMILY"/>
    <property type="match status" value="1"/>
</dbReference>
<comment type="cofactor">
    <cofactor evidence="5">
        <name>heme</name>
        <dbReference type="ChEBI" id="CHEBI:30413"/>
    </cofactor>
</comment>
<dbReference type="Gene3D" id="1.10.630.10">
    <property type="entry name" value="Cytochrome P450"/>
    <property type="match status" value="1"/>
</dbReference>
<evidence type="ECO:0000256" key="7">
    <source>
        <dbReference type="SAM" id="Phobius"/>
    </source>
</evidence>
<evidence type="ECO:0000313" key="9">
    <source>
        <dbReference type="Proteomes" id="UP001054945"/>
    </source>
</evidence>
<keyword evidence="3 5" id="KW-0408">Iron</keyword>
<dbReference type="InterPro" id="IPR017972">
    <property type="entry name" value="Cyt_P450_CS"/>
</dbReference>
<evidence type="ECO:0000313" key="8">
    <source>
        <dbReference type="EMBL" id="GIX85857.1"/>
    </source>
</evidence>
<dbReference type="InterPro" id="IPR001128">
    <property type="entry name" value="Cyt_P450"/>
</dbReference>
<keyword evidence="5 6" id="KW-0349">Heme</keyword>
<dbReference type="GO" id="GO:0016712">
    <property type="term" value="F:oxidoreductase activity, acting on paired donors, with incorporation or reduction of molecular oxygen, reduced flavin or flavoprotein as one donor, and incorporation of one atom of oxygen"/>
    <property type="evidence" value="ECO:0007669"/>
    <property type="project" value="TreeGrafter"/>
</dbReference>
<keyword evidence="9" id="KW-1185">Reference proteome</keyword>
<comment type="similarity">
    <text evidence="1 6">Belongs to the cytochrome P450 family.</text>
</comment>
<evidence type="ECO:0000256" key="1">
    <source>
        <dbReference type="ARBA" id="ARBA00010617"/>
    </source>
</evidence>
<dbReference type="GO" id="GO:0020037">
    <property type="term" value="F:heme binding"/>
    <property type="evidence" value="ECO:0007669"/>
    <property type="project" value="InterPro"/>
</dbReference>
<keyword evidence="6" id="KW-0560">Oxidoreductase</keyword>
<evidence type="ECO:0000256" key="5">
    <source>
        <dbReference type="PIRSR" id="PIRSR602401-1"/>
    </source>
</evidence>
<dbReference type="Proteomes" id="UP001054945">
    <property type="component" value="Unassembled WGS sequence"/>
</dbReference>
<name>A0AAV4NRV1_CAEEX</name>
<protein>
    <submittedName>
        <fullName evidence="8">Cytochrome P450 18a1</fullName>
    </submittedName>
</protein>
<sequence>MELDAILQKISTIPPTSLAVALAALFITILYFALKGRGLPPGPRGLPYFGYWPFLSNNECHLELEALRKKYGDVFSFTSTGRLYINLATIKVAREACVSKSECFGDRMTSFNLLTSMFGDGVLGLNGEAWRNVRKFFLVQLKERSTKSIKTSLSGNLYESINSTINDLKAKKGEPVNIIEILTHKCNAILRLTVFGDVGATEEQVRRFNELYAVSISTILPKTMLLNGPLPNIFYFPTYDENNLRDIIDDYYHEKDKRTKKGDPTAKYFTDECLAGTLAQFVGDGVLSVAAFVSLLMKTLLEYPEEQEKVYKEIVSVIGTDRNPTIEDKSQLTYFNAYLMESLRKGEFFNFFPSQECVKETTVSGYRIPKGAILLVNFYSAHNDPNIYEEPEKFNPSRFIQKEGKQRPDLPISFGIGKRACLGEGYTMMQVFLLITTIIQNFQLSLPKGAESKHVLEEFNASSLLICAKPRDHK</sequence>
<dbReference type="PROSITE" id="PS00086">
    <property type="entry name" value="CYTOCHROME_P450"/>
    <property type="match status" value="1"/>
</dbReference>
<dbReference type="AlphaFoldDB" id="A0AAV4NRV1"/>